<dbReference type="EMBL" id="AXUN02000172">
    <property type="protein sequence ID" value="ETA80900.1"/>
    <property type="molecule type" value="Genomic_DNA"/>
</dbReference>
<dbReference type="PANTHER" id="PTHR33376:SF7">
    <property type="entry name" value="C4-DICARBOXYLATE-BINDING PROTEIN DCTB"/>
    <property type="match status" value="1"/>
</dbReference>
<dbReference type="NCBIfam" id="NF037995">
    <property type="entry name" value="TRAP_S1"/>
    <property type="match status" value="1"/>
</dbReference>
<comment type="caution">
    <text evidence="5">The sequence shown here is derived from an EMBL/GenBank/DDBJ whole genome shotgun (WGS) entry which is preliminary data.</text>
</comment>
<evidence type="ECO:0000256" key="3">
    <source>
        <dbReference type="ARBA" id="ARBA00022729"/>
    </source>
</evidence>
<dbReference type="InterPro" id="IPR038404">
    <property type="entry name" value="TRAP_DctP_sf"/>
</dbReference>
<dbReference type="PIRSF" id="PIRSF006470">
    <property type="entry name" value="DctB"/>
    <property type="match status" value="1"/>
</dbReference>
<dbReference type="Proteomes" id="UP000017747">
    <property type="component" value="Unassembled WGS sequence"/>
</dbReference>
<sequence>MKKHILGICILTLSTAIMLSGCGSKAPANETTAPSNGTKEQIKITFADYGSSKMAPAKGYQDGIAYIKEKTNGRIEIDYVPDAVLGNETEMIQQLMDGTMQMATLGTSTFSKFTDKLEAFQLPFLLTDYEKEQAAFESPEGQALLASAEDLGLKIVGFMENGIRHFANNKRPIVTPDDLNGLILRVVPSTMLKEAVSMLGANPTPLNYGEVYTALQNKVIDGEEINITSLYAMKHYETIKYVSEIGMYPFPALVVFNLDFWNSLSAEDQKIISDGFKQGTENLFEKHLPEFEVTAKDACIKAGVVFNVIEDKEAFRGKIAPIYETYKAKDPKIKAFIEAMVNYK</sequence>
<accession>V7I3R8</accession>
<evidence type="ECO:0000313" key="6">
    <source>
        <dbReference type="Proteomes" id="UP000017747"/>
    </source>
</evidence>
<dbReference type="AlphaFoldDB" id="V7I3R8"/>
<name>V7I3R8_9CLOT</name>
<dbReference type="PATRIC" id="fig|994573.3.peg.1868"/>
<feature type="chain" id="PRO_5004760857" description="C4-dicarboxylate ABC transporter substrate-binding protein" evidence="4">
    <location>
        <begin position="29"/>
        <end position="344"/>
    </location>
</feature>
<evidence type="ECO:0000256" key="4">
    <source>
        <dbReference type="SAM" id="SignalP"/>
    </source>
</evidence>
<dbReference type="NCBIfam" id="TIGR00787">
    <property type="entry name" value="dctP"/>
    <property type="match status" value="1"/>
</dbReference>
<dbReference type="Pfam" id="PF03480">
    <property type="entry name" value="DctP"/>
    <property type="match status" value="1"/>
</dbReference>
<evidence type="ECO:0008006" key="7">
    <source>
        <dbReference type="Google" id="ProtNLM"/>
    </source>
</evidence>
<keyword evidence="3 4" id="KW-0732">Signal</keyword>
<dbReference type="RefSeq" id="WP_023387684.1">
    <property type="nucleotide sequence ID" value="NZ_AXUN02000172.1"/>
</dbReference>
<protein>
    <recommendedName>
        <fullName evidence="7">C4-dicarboxylate ABC transporter substrate-binding protein</fullName>
    </recommendedName>
</protein>
<dbReference type="OrthoDB" id="9815946at2"/>
<evidence type="ECO:0000256" key="2">
    <source>
        <dbReference type="ARBA" id="ARBA00022448"/>
    </source>
</evidence>
<keyword evidence="2" id="KW-0813">Transport</keyword>
<organism evidence="5 6">
    <name type="scientific">Youngiibacter fragilis 232.1</name>
    <dbReference type="NCBI Taxonomy" id="994573"/>
    <lineage>
        <taxon>Bacteria</taxon>
        <taxon>Bacillati</taxon>
        <taxon>Bacillota</taxon>
        <taxon>Clostridia</taxon>
        <taxon>Eubacteriales</taxon>
        <taxon>Clostridiaceae</taxon>
        <taxon>Youngiibacter</taxon>
    </lineage>
</organism>
<dbReference type="GO" id="GO:0055085">
    <property type="term" value="P:transmembrane transport"/>
    <property type="evidence" value="ECO:0007669"/>
    <property type="project" value="InterPro"/>
</dbReference>
<comment type="similarity">
    <text evidence="1">Belongs to the bacterial solute-binding protein 7 family.</text>
</comment>
<dbReference type="InterPro" id="IPR004682">
    <property type="entry name" value="TRAP_DctP"/>
</dbReference>
<evidence type="ECO:0000313" key="5">
    <source>
        <dbReference type="EMBL" id="ETA80900.1"/>
    </source>
</evidence>
<feature type="signal peptide" evidence="4">
    <location>
        <begin position="1"/>
        <end position="28"/>
    </location>
</feature>
<dbReference type="eggNOG" id="COG1638">
    <property type="taxonomic scope" value="Bacteria"/>
</dbReference>
<reference evidence="5 6" key="1">
    <citation type="journal article" date="2014" name="Genome Announc.">
        <title>Genome Sequence of Youngiibacter fragilis, the Type Strain of the Genus Youngiibacter.</title>
        <authorList>
            <person name="Wawrik C.B."/>
            <person name="Callaghan A.V."/>
            <person name="Stamps B.W."/>
            <person name="Wawrik B."/>
        </authorList>
    </citation>
    <scope>NUCLEOTIDE SEQUENCE [LARGE SCALE GENOMIC DNA]</scope>
    <source>
        <strain evidence="5 6">232.1</strain>
    </source>
</reference>
<dbReference type="STRING" id="994573.T472_0210035"/>
<keyword evidence="6" id="KW-1185">Reference proteome</keyword>
<proteinExistence type="inferred from homology"/>
<dbReference type="GO" id="GO:0030288">
    <property type="term" value="C:outer membrane-bounded periplasmic space"/>
    <property type="evidence" value="ECO:0007669"/>
    <property type="project" value="InterPro"/>
</dbReference>
<dbReference type="InterPro" id="IPR018389">
    <property type="entry name" value="DctP_fam"/>
</dbReference>
<dbReference type="Gene3D" id="3.40.190.170">
    <property type="entry name" value="Bacterial extracellular solute-binding protein, family 7"/>
    <property type="match status" value="1"/>
</dbReference>
<gene>
    <name evidence="5" type="ORF">T472_0210035</name>
</gene>
<dbReference type="PANTHER" id="PTHR33376">
    <property type="match status" value="1"/>
</dbReference>
<dbReference type="PROSITE" id="PS51257">
    <property type="entry name" value="PROKAR_LIPOPROTEIN"/>
    <property type="match status" value="1"/>
</dbReference>
<evidence type="ECO:0000256" key="1">
    <source>
        <dbReference type="ARBA" id="ARBA00009023"/>
    </source>
</evidence>